<accession>A0A956LZW4</accession>
<dbReference type="InterPro" id="IPR010827">
    <property type="entry name" value="BamA/TamA_POTRA"/>
</dbReference>
<reference evidence="3" key="2">
    <citation type="journal article" date="2021" name="Microbiome">
        <title>Successional dynamics and alternative stable states in a saline activated sludge microbial community over 9 years.</title>
        <authorList>
            <person name="Wang Y."/>
            <person name="Ye J."/>
            <person name="Ju F."/>
            <person name="Liu L."/>
            <person name="Boyd J.A."/>
            <person name="Deng Y."/>
            <person name="Parks D.H."/>
            <person name="Jiang X."/>
            <person name="Yin X."/>
            <person name="Woodcroft B.J."/>
            <person name="Tyson G.W."/>
            <person name="Hugenholtz P."/>
            <person name="Polz M.F."/>
            <person name="Zhang T."/>
        </authorList>
    </citation>
    <scope>NUCLEOTIDE SEQUENCE</scope>
    <source>
        <strain evidence="3">HKST-UBA01</strain>
    </source>
</reference>
<evidence type="ECO:0000256" key="1">
    <source>
        <dbReference type="SAM" id="SignalP"/>
    </source>
</evidence>
<dbReference type="GO" id="GO:0019867">
    <property type="term" value="C:outer membrane"/>
    <property type="evidence" value="ECO:0007669"/>
    <property type="project" value="InterPro"/>
</dbReference>
<dbReference type="Gene3D" id="3.10.20.310">
    <property type="entry name" value="membrane protein fhac"/>
    <property type="match status" value="1"/>
</dbReference>
<dbReference type="Pfam" id="PF07244">
    <property type="entry name" value="POTRA"/>
    <property type="match status" value="1"/>
</dbReference>
<dbReference type="Proteomes" id="UP000697710">
    <property type="component" value="Unassembled WGS sequence"/>
</dbReference>
<organism evidence="3 4">
    <name type="scientific">Eiseniibacteriota bacterium</name>
    <dbReference type="NCBI Taxonomy" id="2212470"/>
    <lineage>
        <taxon>Bacteria</taxon>
        <taxon>Candidatus Eiseniibacteriota</taxon>
    </lineage>
</organism>
<proteinExistence type="predicted"/>
<name>A0A956LZW4_UNCEI</name>
<feature type="signal peptide" evidence="1">
    <location>
        <begin position="1"/>
        <end position="21"/>
    </location>
</feature>
<protein>
    <recommendedName>
        <fullName evidence="2">POTRA domain-containing protein</fullName>
    </recommendedName>
</protein>
<feature type="domain" description="POTRA" evidence="2">
    <location>
        <begin position="32"/>
        <end position="115"/>
    </location>
</feature>
<keyword evidence="1" id="KW-0732">Signal</keyword>
<gene>
    <name evidence="3" type="ORF">KC729_13450</name>
</gene>
<dbReference type="EMBL" id="JAGQHR010000449">
    <property type="protein sequence ID" value="MCA9728689.1"/>
    <property type="molecule type" value="Genomic_DNA"/>
</dbReference>
<feature type="chain" id="PRO_5037707063" description="POTRA domain-containing protein" evidence="1">
    <location>
        <begin position="22"/>
        <end position="173"/>
    </location>
</feature>
<evidence type="ECO:0000313" key="4">
    <source>
        <dbReference type="Proteomes" id="UP000697710"/>
    </source>
</evidence>
<feature type="non-terminal residue" evidence="3">
    <location>
        <position position="173"/>
    </location>
</feature>
<dbReference type="AlphaFoldDB" id="A0A956LZW4"/>
<comment type="caution">
    <text evidence="3">The sequence shown here is derived from an EMBL/GenBank/DDBJ whole genome shotgun (WGS) entry which is preliminary data.</text>
</comment>
<evidence type="ECO:0000313" key="3">
    <source>
        <dbReference type="EMBL" id="MCA9728689.1"/>
    </source>
</evidence>
<evidence type="ECO:0000259" key="2">
    <source>
        <dbReference type="Pfam" id="PF07244"/>
    </source>
</evidence>
<reference evidence="3" key="1">
    <citation type="submission" date="2020-04" db="EMBL/GenBank/DDBJ databases">
        <authorList>
            <person name="Zhang T."/>
        </authorList>
    </citation>
    <scope>NUCLEOTIDE SEQUENCE</scope>
    <source>
        <strain evidence="3">HKST-UBA01</strain>
    </source>
</reference>
<sequence>MTGRMLLFCAGMFLIASTVMAGETPSGAEPRRVHDVLFHGNESIPAKQLLPHLRMQPSGRFRKTELDSTEFVRDLDRVARVYRAEGFFDVQVRGLVDSITVEPGQVDLHVAVREGVRHQLGEISFEVAGSAHRDPQLVQALRAAWGLPSGTPYRPIDVIRARGGVLRVARDHG</sequence>